<dbReference type="EMBL" id="MRCC01000004">
    <property type="protein sequence ID" value="OKH28026.1"/>
    <property type="molecule type" value="Genomic_DNA"/>
</dbReference>
<evidence type="ECO:0000313" key="3">
    <source>
        <dbReference type="EMBL" id="OKH28026.1"/>
    </source>
</evidence>
<dbReference type="Pfam" id="PF10646">
    <property type="entry name" value="Germane"/>
    <property type="match status" value="1"/>
</dbReference>
<gene>
    <name evidence="3" type="ORF">NIES1031_05470</name>
</gene>
<keyword evidence="4" id="KW-1185">Reference proteome</keyword>
<keyword evidence="1" id="KW-0472">Membrane</keyword>
<feature type="domain" description="GerMN" evidence="2">
    <location>
        <begin position="95"/>
        <end position="181"/>
    </location>
</feature>
<accession>A0A1U7HWR2</accession>
<reference evidence="3 4" key="1">
    <citation type="submission" date="2016-11" db="EMBL/GenBank/DDBJ databases">
        <title>Draft Genome Sequences of Nine Cyanobacterial Strains from Diverse Habitats.</title>
        <authorList>
            <person name="Zhu T."/>
            <person name="Hou S."/>
            <person name="Lu X."/>
            <person name="Hess W.R."/>
        </authorList>
    </citation>
    <scope>NUCLEOTIDE SEQUENCE [LARGE SCALE GENOMIC DNA]</scope>
    <source>
        <strain evidence="3 4">5.2 s.c.1</strain>
    </source>
</reference>
<dbReference type="Proteomes" id="UP000185984">
    <property type="component" value="Unassembled WGS sequence"/>
</dbReference>
<dbReference type="SMART" id="SM00909">
    <property type="entry name" value="Germane"/>
    <property type="match status" value="1"/>
</dbReference>
<name>A0A1U7HWR2_9CHRO</name>
<sequence length="202" mass="21311">MTQQRAKRVPAGVIAGIVAGVLAAGGAGTWWAFRSAQIPNSQQAITTPNSPSTNPSVQPGINQTAQVYWLRDTGTSVEVVPTSFTVNSDQPNVVLQTAFEQLLAGPTNDSVGSTIPPGTKLRSVRVQNDGIHVDLSSEFTSGGGSASMSGRLAQVVYTATTLDPNAQVWIDVEGQKLEYLGGEGIELNQPLTRQSFNANFQL</sequence>
<comment type="caution">
    <text evidence="3">The sequence shown here is derived from an EMBL/GenBank/DDBJ whole genome shotgun (WGS) entry which is preliminary data.</text>
</comment>
<protein>
    <submittedName>
        <fullName evidence="3">Spore germination protein</fullName>
    </submittedName>
</protein>
<dbReference type="AlphaFoldDB" id="A0A1U7HWR2"/>
<evidence type="ECO:0000313" key="4">
    <source>
        <dbReference type="Proteomes" id="UP000185984"/>
    </source>
</evidence>
<keyword evidence="1" id="KW-0812">Transmembrane</keyword>
<evidence type="ECO:0000256" key="1">
    <source>
        <dbReference type="SAM" id="Phobius"/>
    </source>
</evidence>
<dbReference type="STRING" id="247279.NIES1031_05470"/>
<organism evidence="3 4">
    <name type="scientific">Chroogloeocystis siderophila 5.2 s.c.1</name>
    <dbReference type="NCBI Taxonomy" id="247279"/>
    <lineage>
        <taxon>Bacteria</taxon>
        <taxon>Bacillati</taxon>
        <taxon>Cyanobacteriota</taxon>
        <taxon>Cyanophyceae</taxon>
        <taxon>Oscillatoriophycideae</taxon>
        <taxon>Chroococcales</taxon>
        <taxon>Chroococcaceae</taxon>
        <taxon>Chroogloeocystis</taxon>
    </lineage>
</organism>
<dbReference type="RefSeq" id="WP_073548486.1">
    <property type="nucleotide sequence ID" value="NZ_CAWMVK010000034.1"/>
</dbReference>
<dbReference type="OrthoDB" id="510914at2"/>
<evidence type="ECO:0000259" key="2">
    <source>
        <dbReference type="SMART" id="SM00909"/>
    </source>
</evidence>
<dbReference type="InterPro" id="IPR019606">
    <property type="entry name" value="GerMN"/>
</dbReference>
<feature type="transmembrane region" description="Helical" evidence="1">
    <location>
        <begin position="12"/>
        <end position="33"/>
    </location>
</feature>
<proteinExistence type="predicted"/>
<keyword evidence="1" id="KW-1133">Transmembrane helix</keyword>